<reference evidence="1 2" key="1">
    <citation type="journal article" date="2018" name="Nat. Biotechnol.">
        <title>A standardized bacterial taxonomy based on genome phylogeny substantially revises the tree of life.</title>
        <authorList>
            <person name="Parks D.H."/>
            <person name="Chuvochina M."/>
            <person name="Waite D.W."/>
            <person name="Rinke C."/>
            <person name="Skarshewski A."/>
            <person name="Chaumeil P.A."/>
            <person name="Hugenholtz P."/>
        </authorList>
    </citation>
    <scope>NUCLEOTIDE SEQUENCE [LARGE SCALE GENOMIC DNA]</scope>
    <source>
        <strain evidence="1">UBA9667</strain>
    </source>
</reference>
<gene>
    <name evidence="1" type="ORF">DHW31_01245</name>
</gene>
<name>A0A351M2Z5_9BACE</name>
<protein>
    <submittedName>
        <fullName evidence="1">Uncharacterized protein</fullName>
    </submittedName>
</protein>
<dbReference type="AlphaFoldDB" id="A0A351M2Z5"/>
<accession>A0A351M2Z5</accession>
<comment type="caution">
    <text evidence="1">The sequence shown here is derived from an EMBL/GenBank/DDBJ whole genome shotgun (WGS) entry which is preliminary data.</text>
</comment>
<evidence type="ECO:0000313" key="1">
    <source>
        <dbReference type="EMBL" id="HCK23404.1"/>
    </source>
</evidence>
<evidence type="ECO:0000313" key="2">
    <source>
        <dbReference type="Proteomes" id="UP000263098"/>
    </source>
</evidence>
<dbReference type="Proteomes" id="UP000263098">
    <property type="component" value="Unassembled WGS sequence"/>
</dbReference>
<organism evidence="1 2">
    <name type="scientific">Bacteroides graminisolvens</name>
    <dbReference type="NCBI Taxonomy" id="477666"/>
    <lineage>
        <taxon>Bacteria</taxon>
        <taxon>Pseudomonadati</taxon>
        <taxon>Bacteroidota</taxon>
        <taxon>Bacteroidia</taxon>
        <taxon>Bacteroidales</taxon>
        <taxon>Bacteroidaceae</taxon>
        <taxon>Bacteroides</taxon>
    </lineage>
</organism>
<dbReference type="EMBL" id="DPVG01000044">
    <property type="protein sequence ID" value="HCK23404.1"/>
    <property type="molecule type" value="Genomic_DNA"/>
</dbReference>
<dbReference type="RefSeq" id="WP_034783357.1">
    <property type="nucleotide sequence ID" value="NZ_CANRGK010000009.1"/>
</dbReference>
<proteinExistence type="predicted"/>
<sequence length="70" mass="8091">MNWQYVIVILLVGLCFAEVSRRIYLFFRRSQSSNNPCDNCASGCELRDLMDKKKKECKENQAPPKKNCCG</sequence>